<protein>
    <submittedName>
        <fullName evidence="1">Uncharacterized protein</fullName>
    </submittedName>
</protein>
<gene>
    <name evidence="1" type="ORF">ACFO9E_03375</name>
</gene>
<keyword evidence="2" id="KW-1185">Reference proteome</keyword>
<accession>A0ABV9FZ08</accession>
<reference evidence="2" key="1">
    <citation type="journal article" date="2019" name="Int. J. Syst. Evol. Microbiol.">
        <title>The Global Catalogue of Microorganisms (GCM) 10K type strain sequencing project: providing services to taxonomists for standard genome sequencing and annotation.</title>
        <authorList>
            <consortium name="The Broad Institute Genomics Platform"/>
            <consortium name="The Broad Institute Genome Sequencing Center for Infectious Disease"/>
            <person name="Wu L."/>
            <person name="Ma J."/>
        </authorList>
    </citation>
    <scope>NUCLEOTIDE SEQUENCE [LARGE SCALE GENOMIC DNA]</scope>
    <source>
        <strain evidence="2">CGMCC 4.7139</strain>
    </source>
</reference>
<dbReference type="RefSeq" id="WP_381191438.1">
    <property type="nucleotide sequence ID" value="NZ_JBHSFE010000004.1"/>
</dbReference>
<sequence>MTDFSLYDADWRQGSLFSAELPLPSVVMSSHGSPQLVEEAHTLWIVASQDCDLSNFPATEAAAVVELRPVYSDAPPTDWGIRAGKLLISKQFYCVSESPRLHVSPAVLMSLRSGMREALAESRVLAFKTWLGLRYDRPAVPPEAVDLMKSIAEAIDRPRVTLQHAVHDILVEVDAGDPPLYRVFAVVTNDADASEVRAWVADRLNAVDPHLGILESIEVGTRSQTSLELIENSYTANLSQVTWGKANGPFGAP</sequence>
<name>A0ABV9FZ08_9ACTN</name>
<evidence type="ECO:0000313" key="1">
    <source>
        <dbReference type="EMBL" id="MFC4606872.1"/>
    </source>
</evidence>
<organism evidence="1 2">
    <name type="scientific">Streptomyces maoxianensis</name>
    <dbReference type="NCBI Taxonomy" id="1459942"/>
    <lineage>
        <taxon>Bacteria</taxon>
        <taxon>Bacillati</taxon>
        <taxon>Actinomycetota</taxon>
        <taxon>Actinomycetes</taxon>
        <taxon>Kitasatosporales</taxon>
        <taxon>Streptomycetaceae</taxon>
        <taxon>Streptomyces</taxon>
    </lineage>
</organism>
<comment type="caution">
    <text evidence="1">The sequence shown here is derived from an EMBL/GenBank/DDBJ whole genome shotgun (WGS) entry which is preliminary data.</text>
</comment>
<evidence type="ECO:0000313" key="2">
    <source>
        <dbReference type="Proteomes" id="UP001595993"/>
    </source>
</evidence>
<proteinExistence type="predicted"/>
<dbReference type="Proteomes" id="UP001595993">
    <property type="component" value="Unassembled WGS sequence"/>
</dbReference>
<dbReference type="EMBL" id="JBHSFE010000004">
    <property type="protein sequence ID" value="MFC4606872.1"/>
    <property type="molecule type" value="Genomic_DNA"/>
</dbReference>